<dbReference type="PANTHER" id="PTHR11552:SF213">
    <property type="entry name" value="DEHYDROGENASE, PUTATIVE-RELATED"/>
    <property type="match status" value="1"/>
</dbReference>
<dbReference type="Pfam" id="PF00732">
    <property type="entry name" value="GMC_oxred_N"/>
    <property type="match status" value="1"/>
</dbReference>
<dbReference type="GO" id="GO:0016614">
    <property type="term" value="F:oxidoreductase activity, acting on CH-OH group of donors"/>
    <property type="evidence" value="ECO:0007669"/>
    <property type="project" value="InterPro"/>
</dbReference>
<dbReference type="OrthoDB" id="269227at2759"/>
<organism evidence="4 5">
    <name type="scientific">Trichoderma arundinaceum</name>
    <dbReference type="NCBI Taxonomy" id="490622"/>
    <lineage>
        <taxon>Eukaryota</taxon>
        <taxon>Fungi</taxon>
        <taxon>Dikarya</taxon>
        <taxon>Ascomycota</taxon>
        <taxon>Pezizomycotina</taxon>
        <taxon>Sordariomycetes</taxon>
        <taxon>Hypocreomycetidae</taxon>
        <taxon>Hypocreales</taxon>
        <taxon>Hypocreaceae</taxon>
        <taxon>Trichoderma</taxon>
    </lineage>
</organism>
<protein>
    <submittedName>
        <fullName evidence="4">Glucose-methanol-choline oxidoreductase</fullName>
    </submittedName>
</protein>
<gene>
    <name evidence="4" type="ORF">TARUN_6809</name>
</gene>
<dbReference type="AlphaFoldDB" id="A0A395NHM0"/>
<evidence type="ECO:0000313" key="4">
    <source>
        <dbReference type="EMBL" id="RFU75444.1"/>
    </source>
</evidence>
<dbReference type="PANTHER" id="PTHR11552">
    <property type="entry name" value="GLUCOSE-METHANOL-CHOLINE GMC OXIDOREDUCTASE"/>
    <property type="match status" value="1"/>
</dbReference>
<dbReference type="SUPFAM" id="SSF51905">
    <property type="entry name" value="FAD/NAD(P)-binding domain"/>
    <property type="match status" value="1"/>
</dbReference>
<dbReference type="Proteomes" id="UP000266272">
    <property type="component" value="Unassembled WGS sequence"/>
</dbReference>
<evidence type="ECO:0000313" key="5">
    <source>
        <dbReference type="Proteomes" id="UP000266272"/>
    </source>
</evidence>
<dbReference type="InterPro" id="IPR012132">
    <property type="entry name" value="GMC_OxRdtase"/>
</dbReference>
<comment type="similarity">
    <text evidence="1">Belongs to the GMC oxidoreductase family.</text>
</comment>
<keyword evidence="2" id="KW-0732">Signal</keyword>
<dbReference type="InterPro" id="IPR000172">
    <property type="entry name" value="GMC_OxRdtase_N"/>
</dbReference>
<dbReference type="GO" id="GO:0050660">
    <property type="term" value="F:flavin adenine dinucleotide binding"/>
    <property type="evidence" value="ECO:0007669"/>
    <property type="project" value="InterPro"/>
</dbReference>
<dbReference type="Gene3D" id="3.30.560.10">
    <property type="entry name" value="Glucose Oxidase, domain 3"/>
    <property type="match status" value="1"/>
</dbReference>
<proteinExistence type="inferred from homology"/>
<dbReference type="PROSITE" id="PS00624">
    <property type="entry name" value="GMC_OXRED_2"/>
    <property type="match status" value="1"/>
</dbReference>
<feature type="domain" description="Glucose-methanol-choline oxidoreductase N-terminal" evidence="3">
    <location>
        <begin position="356"/>
        <end position="370"/>
    </location>
</feature>
<dbReference type="SUPFAM" id="SSF54373">
    <property type="entry name" value="FAD-linked reductases, C-terminal domain"/>
    <property type="match status" value="1"/>
</dbReference>
<dbReference type="Pfam" id="PF05199">
    <property type="entry name" value="GMC_oxred_C"/>
    <property type="match status" value="1"/>
</dbReference>
<dbReference type="InterPro" id="IPR007867">
    <property type="entry name" value="GMC_OxRtase_C"/>
</dbReference>
<evidence type="ECO:0000256" key="1">
    <source>
        <dbReference type="ARBA" id="ARBA00010790"/>
    </source>
</evidence>
<reference evidence="4 5" key="1">
    <citation type="journal article" date="2018" name="PLoS Pathog.">
        <title>Evolution of structural diversity of trichothecenes, a family of toxins produced by plant pathogenic and entomopathogenic fungi.</title>
        <authorList>
            <person name="Proctor R.H."/>
            <person name="McCormick S.P."/>
            <person name="Kim H.S."/>
            <person name="Cardoza R.E."/>
            <person name="Stanley A.M."/>
            <person name="Lindo L."/>
            <person name="Kelly A."/>
            <person name="Brown D.W."/>
            <person name="Lee T."/>
            <person name="Vaughan M.M."/>
            <person name="Alexander N.J."/>
            <person name="Busman M."/>
            <person name="Gutierrez S."/>
        </authorList>
    </citation>
    <scope>NUCLEOTIDE SEQUENCE [LARGE SCALE GENOMIC DNA]</scope>
    <source>
        <strain evidence="4 5">IBT 40837</strain>
    </source>
</reference>
<keyword evidence="5" id="KW-1185">Reference proteome</keyword>
<dbReference type="EMBL" id="PXOA01000436">
    <property type="protein sequence ID" value="RFU75444.1"/>
    <property type="molecule type" value="Genomic_DNA"/>
</dbReference>
<name>A0A395NHM0_TRIAR</name>
<evidence type="ECO:0000256" key="2">
    <source>
        <dbReference type="SAM" id="SignalP"/>
    </source>
</evidence>
<dbReference type="Gene3D" id="3.50.50.60">
    <property type="entry name" value="FAD/NAD(P)-binding domain"/>
    <property type="match status" value="1"/>
</dbReference>
<accession>A0A395NHM0</accession>
<feature type="signal peptide" evidence="2">
    <location>
        <begin position="1"/>
        <end position="16"/>
    </location>
</feature>
<evidence type="ECO:0000259" key="3">
    <source>
        <dbReference type="PROSITE" id="PS00624"/>
    </source>
</evidence>
<feature type="chain" id="PRO_5017349602" evidence="2">
    <location>
        <begin position="17"/>
        <end position="651"/>
    </location>
</feature>
<sequence length="651" mass="71592">MQLLTTAALLVAIAVGAPVETTGEYEYVVVGSGPGGGTLAANLARAGHSVFLIEAGGNTGTSLLEDVPAWADLAAETPGISWHFWVNHFQNETQARRDNKYTYRLTNGSYYVGLDPPKDAEPLGIYYPRGATVGGSSQVNAMNMALPPDNDWLHIAELTGDRSWRPENMRKYFEELERNEYLDSVQPGHGYRGYVSTSQNNYTYITSRPGVSELFSQAVLENEGTEVESEQQLVDLLTRDINQIDTHRYEHPGVYGMPVHIDSRKRRSGAWVRVNETLMAHKTDGSPLYPLTLSTHSLATRVLFRKPNGAKGTPKAYGVEYLVGEGLYAADSRYNASQTGQLKRVLASREVIVAGGAFNTPQILKLSGVGPQAELEKLRISVVADVPAVGNYMQDNYEGGVTVRANTPFENNPFANCRMDPSLPPSEDPCLQEWQTQGVGPYGEGGAPLCIWFRSSVSENKDCDVFLFGAASAEFRGYFPGFSREVVPDSTFFWSMVKMQTGNMAGTVNLRSTNPRDTPIINFNFFEQQGDRDLQALSEAAHMVMRVFNATGAPYTPFEVIEPTPGIDIKQAIKDRAFSHHVSSTCRMGPKGHKDYCVDSKFKVNGVDGLRVVDASVFPRTPGGFPVGPVFLISRKAYYDILADVKRTNEV</sequence>
<dbReference type="PIRSF" id="PIRSF000137">
    <property type="entry name" value="Alcohol_oxidase"/>
    <property type="match status" value="1"/>
</dbReference>
<comment type="caution">
    <text evidence="4">The sequence shown here is derived from an EMBL/GenBank/DDBJ whole genome shotgun (WGS) entry which is preliminary data.</text>
</comment>
<dbReference type="STRING" id="490622.A0A395NHM0"/>
<dbReference type="InterPro" id="IPR036188">
    <property type="entry name" value="FAD/NAD-bd_sf"/>
</dbReference>